<reference evidence="1" key="1">
    <citation type="submission" date="2020-08" db="EMBL/GenBank/DDBJ databases">
        <title>Multicomponent nature underlies the extraordinary mechanical properties of spider dragline silk.</title>
        <authorList>
            <person name="Kono N."/>
            <person name="Nakamura H."/>
            <person name="Mori M."/>
            <person name="Yoshida Y."/>
            <person name="Ohtoshi R."/>
            <person name="Malay A.D."/>
            <person name="Moran D.A.P."/>
            <person name="Tomita M."/>
            <person name="Numata K."/>
            <person name="Arakawa K."/>
        </authorList>
    </citation>
    <scope>NUCLEOTIDE SEQUENCE</scope>
</reference>
<sequence>MCGPRDYNVFPKWPARSFGLDTPGLRHARRSCGPVCRCIKETPLPRSAICRRSVLRLRILSTKCYSSNSDFSVNEKYFITYGKLVVCERVNKKAFSAATDHEDRGLLCPSTFVTLGAEVHEQMFQSGDQSGTNSPMLTPKHSFIDPLKGRRLSRPCPARDLNPGSVVWKRRCIIIPLLITFYK</sequence>
<evidence type="ECO:0000313" key="2">
    <source>
        <dbReference type="Proteomes" id="UP000887159"/>
    </source>
</evidence>
<keyword evidence="2" id="KW-1185">Reference proteome</keyword>
<evidence type="ECO:0000313" key="1">
    <source>
        <dbReference type="EMBL" id="GFY03207.1"/>
    </source>
</evidence>
<proteinExistence type="predicted"/>
<organism evidence="1 2">
    <name type="scientific">Trichonephila clavipes</name>
    <name type="common">Golden silk orbweaver</name>
    <name type="synonym">Nephila clavipes</name>
    <dbReference type="NCBI Taxonomy" id="2585209"/>
    <lineage>
        <taxon>Eukaryota</taxon>
        <taxon>Metazoa</taxon>
        <taxon>Ecdysozoa</taxon>
        <taxon>Arthropoda</taxon>
        <taxon>Chelicerata</taxon>
        <taxon>Arachnida</taxon>
        <taxon>Araneae</taxon>
        <taxon>Araneomorphae</taxon>
        <taxon>Entelegynae</taxon>
        <taxon>Araneoidea</taxon>
        <taxon>Nephilidae</taxon>
        <taxon>Trichonephila</taxon>
    </lineage>
</organism>
<gene>
    <name evidence="1" type="ORF">TNCV_1171671</name>
</gene>
<dbReference type="EMBL" id="BMAU01021236">
    <property type="protein sequence ID" value="GFY03207.1"/>
    <property type="molecule type" value="Genomic_DNA"/>
</dbReference>
<protein>
    <submittedName>
        <fullName evidence="1">Uncharacterized protein</fullName>
    </submittedName>
</protein>
<comment type="caution">
    <text evidence="1">The sequence shown here is derived from an EMBL/GenBank/DDBJ whole genome shotgun (WGS) entry which is preliminary data.</text>
</comment>
<dbReference type="Proteomes" id="UP000887159">
    <property type="component" value="Unassembled WGS sequence"/>
</dbReference>
<dbReference type="AlphaFoldDB" id="A0A8X6S5E3"/>
<accession>A0A8X6S5E3</accession>
<name>A0A8X6S5E3_TRICX</name>